<reference evidence="1 2" key="1">
    <citation type="journal article" date="2013" name="PLoS ONE">
        <title>Sequence Divergence and Conservation in Genomes ofHelicobacter cetorum Strains from a Dolphin and a Whale.</title>
        <authorList>
            <person name="Kersulyte D."/>
            <person name="Rossi M."/>
            <person name="Berg D.E."/>
        </authorList>
    </citation>
    <scope>NUCLEOTIDE SEQUENCE [LARGE SCALE GENOMIC DNA]</scope>
    <source>
        <strain evidence="1 2">MIT 99-5656</strain>
    </source>
</reference>
<dbReference type="GO" id="GO:0008168">
    <property type="term" value="F:methyltransferase activity"/>
    <property type="evidence" value="ECO:0007669"/>
    <property type="project" value="UniProtKB-KW"/>
</dbReference>
<dbReference type="GO" id="GO:0032259">
    <property type="term" value="P:methylation"/>
    <property type="evidence" value="ECO:0007669"/>
    <property type="project" value="UniProtKB-KW"/>
</dbReference>
<dbReference type="STRING" id="1163745.HCD_06650"/>
<sequence>MHCSYHSKKNAQQNEFIHMAVAEYIGHDHNGRLIYDKQGNIKDETINILNEIKDKNLEKKYTFEIEAKQVVERDILIPRYYS</sequence>
<evidence type="ECO:0000313" key="2">
    <source>
        <dbReference type="Proteomes" id="UP000005013"/>
    </source>
</evidence>
<gene>
    <name evidence="1" type="ordered locus">HCD_06650</name>
</gene>
<keyword evidence="1" id="KW-0489">Methyltransferase</keyword>
<dbReference type="Proteomes" id="UP000005013">
    <property type="component" value="Chromosome"/>
</dbReference>
<keyword evidence="1" id="KW-0808">Transferase</keyword>
<keyword evidence="2" id="KW-1185">Reference proteome</keyword>
<name>I0ETR0_HELCM</name>
<organism evidence="1 2">
    <name type="scientific">Helicobacter cetorum (strain ATCC BAA-540 / CCUG 52418 / MIT 99-5656)</name>
    <dbReference type="NCBI Taxonomy" id="1163745"/>
    <lineage>
        <taxon>Bacteria</taxon>
        <taxon>Pseudomonadati</taxon>
        <taxon>Campylobacterota</taxon>
        <taxon>Epsilonproteobacteria</taxon>
        <taxon>Campylobacterales</taxon>
        <taxon>Helicobacteraceae</taxon>
        <taxon>Helicobacter</taxon>
    </lineage>
</organism>
<evidence type="ECO:0000313" key="1">
    <source>
        <dbReference type="EMBL" id="AFI06329.1"/>
    </source>
</evidence>
<dbReference type="KEGG" id="hcm:HCD_06650"/>
<dbReference type="HOGENOM" id="CLU_2553593_0_0_7"/>
<accession>I0ETR0</accession>
<proteinExistence type="predicted"/>
<dbReference type="RefSeq" id="WP_014659810.1">
    <property type="nucleotide sequence ID" value="NC_017735.1"/>
</dbReference>
<dbReference type="AlphaFoldDB" id="I0ETR0"/>
<dbReference type="EMBL" id="CP003481">
    <property type="protein sequence ID" value="AFI06329.1"/>
    <property type="molecule type" value="Genomic_DNA"/>
</dbReference>
<protein>
    <submittedName>
        <fullName evidence="1">Putative N-6 DNA methylase</fullName>
    </submittedName>
</protein>
<dbReference type="PATRIC" id="fig|1163745.3.peg.1404"/>